<protein>
    <submittedName>
        <fullName evidence="1">Uncharacterized protein</fullName>
    </submittedName>
</protein>
<accession>A0A8J3QC25</accession>
<dbReference type="Proteomes" id="UP000612899">
    <property type="component" value="Unassembled WGS sequence"/>
</dbReference>
<dbReference type="RefSeq" id="WP_203911788.1">
    <property type="nucleotide sequence ID" value="NZ_BONY01000043.1"/>
</dbReference>
<sequence length="210" mass="23124">MADDLTPTDYAFLILLDIEREEISNTDLNDHHGVRLVGASCTRLNAGGYVISKTDQRPYRHAISPKGIKVLKVPLEVAGDGEGVEESKLGAKELPFWAALAALHEYHLNDGDKPRTLAPLRDEQSLERQIRGAYADLATEPGAWVSLSRLRPLFDNVSKADLDKALRSLLDAPDVNLEPEANQSRLTSSERRAAVRIGGEDRHLLSIGVR</sequence>
<organism evidence="1 2">
    <name type="scientific">Rhizocola hellebori</name>
    <dbReference type="NCBI Taxonomy" id="1392758"/>
    <lineage>
        <taxon>Bacteria</taxon>
        <taxon>Bacillati</taxon>
        <taxon>Actinomycetota</taxon>
        <taxon>Actinomycetes</taxon>
        <taxon>Micromonosporales</taxon>
        <taxon>Micromonosporaceae</taxon>
        <taxon>Rhizocola</taxon>
    </lineage>
</organism>
<evidence type="ECO:0000313" key="2">
    <source>
        <dbReference type="Proteomes" id="UP000612899"/>
    </source>
</evidence>
<name>A0A8J3QC25_9ACTN</name>
<reference evidence="1" key="1">
    <citation type="submission" date="2021-01" db="EMBL/GenBank/DDBJ databases">
        <title>Whole genome shotgun sequence of Rhizocola hellebori NBRC 109834.</title>
        <authorList>
            <person name="Komaki H."/>
            <person name="Tamura T."/>
        </authorList>
    </citation>
    <scope>NUCLEOTIDE SEQUENCE</scope>
    <source>
        <strain evidence="1">NBRC 109834</strain>
    </source>
</reference>
<evidence type="ECO:0000313" key="1">
    <source>
        <dbReference type="EMBL" id="GIH08024.1"/>
    </source>
</evidence>
<gene>
    <name evidence="1" type="ORF">Rhe02_60910</name>
</gene>
<keyword evidence="2" id="KW-1185">Reference proteome</keyword>
<dbReference type="EMBL" id="BONY01000043">
    <property type="protein sequence ID" value="GIH08024.1"/>
    <property type="molecule type" value="Genomic_DNA"/>
</dbReference>
<comment type="caution">
    <text evidence="1">The sequence shown here is derived from an EMBL/GenBank/DDBJ whole genome shotgun (WGS) entry which is preliminary data.</text>
</comment>
<dbReference type="AlphaFoldDB" id="A0A8J3QC25"/>
<proteinExistence type="predicted"/>